<gene>
    <name evidence="1" type="ORF">CEXT_615161</name>
</gene>
<dbReference type="EMBL" id="BPLR01004926">
    <property type="protein sequence ID" value="GIX98547.1"/>
    <property type="molecule type" value="Genomic_DNA"/>
</dbReference>
<accession>A0AAV4PTL2</accession>
<keyword evidence="2" id="KW-1185">Reference proteome</keyword>
<evidence type="ECO:0000313" key="1">
    <source>
        <dbReference type="EMBL" id="GIX98547.1"/>
    </source>
</evidence>
<proteinExistence type="predicted"/>
<evidence type="ECO:0000313" key="2">
    <source>
        <dbReference type="Proteomes" id="UP001054945"/>
    </source>
</evidence>
<comment type="caution">
    <text evidence="1">The sequence shown here is derived from an EMBL/GenBank/DDBJ whole genome shotgun (WGS) entry which is preliminary data.</text>
</comment>
<name>A0AAV4PTL2_CAEEX</name>
<dbReference type="Proteomes" id="UP001054945">
    <property type="component" value="Unassembled WGS sequence"/>
</dbReference>
<sequence>MNYYEIVRYTVDSQRTHAAAVSYSKVKSNSIRLHLSRLRGDSYLLMAWNFHITTTVYYLVQLCKYLMTHMEFHFRGEAFLVECNEDYNTNEE</sequence>
<protein>
    <submittedName>
        <fullName evidence="1">Uncharacterized protein</fullName>
    </submittedName>
</protein>
<reference evidence="1 2" key="1">
    <citation type="submission" date="2021-06" db="EMBL/GenBank/DDBJ databases">
        <title>Caerostris extrusa draft genome.</title>
        <authorList>
            <person name="Kono N."/>
            <person name="Arakawa K."/>
        </authorList>
    </citation>
    <scope>NUCLEOTIDE SEQUENCE [LARGE SCALE GENOMIC DNA]</scope>
</reference>
<dbReference type="AlphaFoldDB" id="A0AAV4PTL2"/>
<organism evidence="1 2">
    <name type="scientific">Caerostris extrusa</name>
    <name type="common">Bark spider</name>
    <name type="synonym">Caerostris bankana</name>
    <dbReference type="NCBI Taxonomy" id="172846"/>
    <lineage>
        <taxon>Eukaryota</taxon>
        <taxon>Metazoa</taxon>
        <taxon>Ecdysozoa</taxon>
        <taxon>Arthropoda</taxon>
        <taxon>Chelicerata</taxon>
        <taxon>Arachnida</taxon>
        <taxon>Araneae</taxon>
        <taxon>Araneomorphae</taxon>
        <taxon>Entelegynae</taxon>
        <taxon>Araneoidea</taxon>
        <taxon>Araneidae</taxon>
        <taxon>Caerostris</taxon>
    </lineage>
</organism>